<accession>A0A2I0KUU7</accession>
<feature type="non-terminal residue" evidence="1">
    <location>
        <position position="83"/>
    </location>
</feature>
<dbReference type="AlphaFoldDB" id="A0A2I0KUU7"/>
<dbReference type="EMBL" id="PGOL01000363">
    <property type="protein sequence ID" value="PKI71616.1"/>
    <property type="molecule type" value="Genomic_DNA"/>
</dbReference>
<protein>
    <submittedName>
        <fullName evidence="1">Uncharacterized protein</fullName>
    </submittedName>
</protein>
<dbReference type="Proteomes" id="UP000233551">
    <property type="component" value="Unassembled WGS sequence"/>
</dbReference>
<organism evidence="1 2">
    <name type="scientific">Punica granatum</name>
    <name type="common">Pomegranate</name>
    <dbReference type="NCBI Taxonomy" id="22663"/>
    <lineage>
        <taxon>Eukaryota</taxon>
        <taxon>Viridiplantae</taxon>
        <taxon>Streptophyta</taxon>
        <taxon>Embryophyta</taxon>
        <taxon>Tracheophyta</taxon>
        <taxon>Spermatophyta</taxon>
        <taxon>Magnoliopsida</taxon>
        <taxon>eudicotyledons</taxon>
        <taxon>Gunneridae</taxon>
        <taxon>Pentapetalae</taxon>
        <taxon>rosids</taxon>
        <taxon>malvids</taxon>
        <taxon>Myrtales</taxon>
        <taxon>Lythraceae</taxon>
        <taxon>Punica</taxon>
    </lineage>
</organism>
<name>A0A2I0KUU7_PUNGR</name>
<comment type="caution">
    <text evidence="1">The sequence shown here is derived from an EMBL/GenBank/DDBJ whole genome shotgun (WGS) entry which is preliminary data.</text>
</comment>
<reference evidence="1 2" key="1">
    <citation type="submission" date="2017-11" db="EMBL/GenBank/DDBJ databases">
        <title>De-novo sequencing of pomegranate (Punica granatum L.) genome.</title>
        <authorList>
            <person name="Akparov Z."/>
            <person name="Amiraslanov A."/>
            <person name="Hajiyeva S."/>
            <person name="Abbasov M."/>
            <person name="Kaur K."/>
            <person name="Hamwieh A."/>
            <person name="Solovyev V."/>
            <person name="Salamov A."/>
            <person name="Braich B."/>
            <person name="Kosarev P."/>
            <person name="Mahmoud A."/>
            <person name="Hajiyev E."/>
            <person name="Babayeva S."/>
            <person name="Izzatullayeva V."/>
            <person name="Mammadov A."/>
            <person name="Mammadov A."/>
            <person name="Sharifova S."/>
            <person name="Ojaghi J."/>
            <person name="Eynullazada K."/>
            <person name="Bayramov B."/>
            <person name="Abdulazimova A."/>
            <person name="Shahmuradov I."/>
        </authorList>
    </citation>
    <scope>NUCLEOTIDE SEQUENCE [LARGE SCALE GENOMIC DNA]</scope>
    <source>
        <strain evidence="2">cv. AG2017</strain>
        <tissue evidence="1">Leaf</tissue>
    </source>
</reference>
<evidence type="ECO:0000313" key="1">
    <source>
        <dbReference type="EMBL" id="PKI71616.1"/>
    </source>
</evidence>
<sequence>MASTTLFMSRPLLPLKSAGNKTKNRSSNSSCYPTVVSFSKGPVFEKTHVLFWLPSRPRSIRTVSFSVKEENENSSVAVISEKT</sequence>
<gene>
    <name evidence="1" type="ORF">CRG98_007939</name>
</gene>
<keyword evidence="2" id="KW-1185">Reference proteome</keyword>
<proteinExistence type="predicted"/>
<evidence type="ECO:0000313" key="2">
    <source>
        <dbReference type="Proteomes" id="UP000233551"/>
    </source>
</evidence>